<dbReference type="Proteomes" id="UP000094067">
    <property type="component" value="Unassembled WGS sequence"/>
</dbReference>
<organism evidence="1 2">
    <name type="scientific">Eisenbergiella tayi</name>
    <dbReference type="NCBI Taxonomy" id="1432052"/>
    <lineage>
        <taxon>Bacteria</taxon>
        <taxon>Bacillati</taxon>
        <taxon>Bacillota</taxon>
        <taxon>Clostridia</taxon>
        <taxon>Lachnospirales</taxon>
        <taxon>Lachnospiraceae</taxon>
        <taxon>Eisenbergiella</taxon>
    </lineage>
</organism>
<dbReference type="EMBL" id="MCGH01000003">
    <property type="protein sequence ID" value="ODM03092.1"/>
    <property type="molecule type" value="Genomic_DNA"/>
</dbReference>
<gene>
    <name evidence="1" type="ORF">BEI61_03886</name>
</gene>
<evidence type="ECO:0000313" key="2">
    <source>
        <dbReference type="Proteomes" id="UP000094067"/>
    </source>
</evidence>
<dbReference type="RefSeq" id="WP_069153655.1">
    <property type="nucleotide sequence ID" value="NZ_MCGH01000003.1"/>
</dbReference>
<comment type="caution">
    <text evidence="1">The sequence shown here is derived from an EMBL/GenBank/DDBJ whole genome shotgun (WGS) entry which is preliminary data.</text>
</comment>
<name>A0A1E3A2U0_9FIRM</name>
<protein>
    <submittedName>
        <fullName evidence="1">Uncharacterized protein</fullName>
    </submittedName>
</protein>
<evidence type="ECO:0000313" key="1">
    <source>
        <dbReference type="EMBL" id="ODM03092.1"/>
    </source>
</evidence>
<dbReference type="AlphaFoldDB" id="A0A1E3A2U0"/>
<sequence length="521" mass="61749">MGIFINLDVAYNVSDDEWEPVYEESLYLAKKFKLMDFHELELFGDQLYCGVPVEEQAEADERFWSTIGDYETMGRAEYQRLYRKLGNYQSEQETGKCYDPLLSIAPSQTMLDWEDERCRNCYSFWGNKTQGEAYHMYLLAIGCMIESRLNGKACVSGDITLGQCRKAVELANQYLREPIGLPVQCDLEHLYRRIRALPLKGAEPLNVLQRLYLGKMDRDYGEFVNTHFSKEERIEFWRREFEHLRIGTIGFSSSLKEYFNLGNDLEELCDIVNLSDEEGKKDYDGFIKEIMSTNLYLEDKDLRDCLEIDRESESPYTIYTLMARFAFAGAANYSVDAYMPIEKIREILCRKFGGLCDVPNIIDEYMKNKEEDKEENPPGILNDFIDTAEKNIERDLQSYDICEIRDLLYYEPGDKLKPVLEETCIKYITFYKKVCEEEHFADLMKKSSEDKCAFLVHQNKYLFLMKNRWFEIFDEIKENPECFRRYYPMVRVRLDDTSCWLVYAYVVNDNFYRYCEEMQER</sequence>
<reference evidence="1 2" key="1">
    <citation type="submission" date="2016-07" db="EMBL/GenBank/DDBJ databases">
        <title>Characterization of isolates of Eisenbergiella tayi derived from blood cultures, using whole genome sequencing.</title>
        <authorList>
            <person name="Burdz T."/>
            <person name="Wiebe D."/>
            <person name="Huynh C."/>
            <person name="Bernard K."/>
        </authorList>
    </citation>
    <scope>NUCLEOTIDE SEQUENCE [LARGE SCALE GENOMIC DNA]</scope>
    <source>
        <strain evidence="1 2">NML 110608</strain>
    </source>
</reference>
<accession>A0A1E3A2U0</accession>
<proteinExistence type="predicted"/>